<dbReference type="AlphaFoldDB" id="A0A699KE08"/>
<name>A0A699KE08_TANCI</name>
<accession>A0A699KE08</accession>
<dbReference type="Pfam" id="PF03732">
    <property type="entry name" value="Retrotrans_gag"/>
    <property type="match status" value="1"/>
</dbReference>
<evidence type="ECO:0000259" key="2">
    <source>
        <dbReference type="Pfam" id="PF03732"/>
    </source>
</evidence>
<feature type="compositionally biased region" description="Basic and acidic residues" evidence="1">
    <location>
        <begin position="78"/>
        <end position="89"/>
    </location>
</feature>
<dbReference type="GO" id="GO:0003964">
    <property type="term" value="F:RNA-directed DNA polymerase activity"/>
    <property type="evidence" value="ECO:0007669"/>
    <property type="project" value="UniProtKB-KW"/>
</dbReference>
<comment type="caution">
    <text evidence="3">The sequence shown here is derived from an EMBL/GenBank/DDBJ whole genome shotgun (WGS) entry which is preliminary data.</text>
</comment>
<feature type="domain" description="Retrotransposon gag" evidence="2">
    <location>
        <begin position="177"/>
        <end position="257"/>
    </location>
</feature>
<keyword evidence="3" id="KW-0808">Transferase</keyword>
<dbReference type="InterPro" id="IPR005162">
    <property type="entry name" value="Retrotrans_gag_dom"/>
</dbReference>
<protein>
    <submittedName>
        <fullName evidence="3">Reverse transcriptase domain-containing protein</fullName>
    </submittedName>
</protein>
<evidence type="ECO:0000313" key="3">
    <source>
        <dbReference type="EMBL" id="GFA89964.1"/>
    </source>
</evidence>
<feature type="region of interest" description="Disordered" evidence="1">
    <location>
        <begin position="78"/>
        <end position="113"/>
    </location>
</feature>
<gene>
    <name evidence="3" type="ORF">Tci_661936</name>
</gene>
<keyword evidence="3" id="KW-0548">Nucleotidyltransferase</keyword>
<dbReference type="EMBL" id="BKCJ010510207">
    <property type="protein sequence ID" value="GFA89964.1"/>
    <property type="molecule type" value="Genomic_DNA"/>
</dbReference>
<proteinExistence type="predicted"/>
<organism evidence="3">
    <name type="scientific">Tanacetum cinerariifolium</name>
    <name type="common">Dalmatian daisy</name>
    <name type="synonym">Chrysanthemum cinerariifolium</name>
    <dbReference type="NCBI Taxonomy" id="118510"/>
    <lineage>
        <taxon>Eukaryota</taxon>
        <taxon>Viridiplantae</taxon>
        <taxon>Streptophyta</taxon>
        <taxon>Embryophyta</taxon>
        <taxon>Tracheophyta</taxon>
        <taxon>Spermatophyta</taxon>
        <taxon>Magnoliopsida</taxon>
        <taxon>eudicotyledons</taxon>
        <taxon>Gunneridae</taxon>
        <taxon>Pentapetalae</taxon>
        <taxon>asterids</taxon>
        <taxon>campanulids</taxon>
        <taxon>Asterales</taxon>
        <taxon>Asteraceae</taxon>
        <taxon>Asteroideae</taxon>
        <taxon>Anthemideae</taxon>
        <taxon>Anthemidinae</taxon>
        <taxon>Tanacetum</taxon>
    </lineage>
</organism>
<sequence length="340" mass="37913">MSSPNHPTSDIEDAFSSNFHDYFPATSGNKSPNSLDDFTKYLLATLVFSPLLQTIIALPTALPSSSVSPMLDSRDFFPLDEISPKDTKTSETPTQVTPSSSIGSSSPVRMPPKRISTSEAPAMTQATIKKLVVDSVYAALKAQAVNMANTDNTTGLKETLVSRKCTYNNYIEDCKVKFATGTLTEDVLSWWKSYAKPIGIKQADKITWTELKRLLTNKYCPRTEVKKMEDEFYDLIIKENDLKTYIRRFKELAVYAQIWYQTPKNLWKVSSGDCLKALKETMPPKRISASEAPAMTQATIKKLVVDSVYAALKAQAVYMANTDNTTGLKETPVSRKCTYK</sequence>
<evidence type="ECO:0000256" key="1">
    <source>
        <dbReference type="SAM" id="MobiDB-lite"/>
    </source>
</evidence>
<keyword evidence="3" id="KW-0695">RNA-directed DNA polymerase</keyword>
<reference evidence="3" key="1">
    <citation type="journal article" date="2019" name="Sci. Rep.">
        <title>Draft genome of Tanacetum cinerariifolium, the natural source of mosquito coil.</title>
        <authorList>
            <person name="Yamashiro T."/>
            <person name="Shiraishi A."/>
            <person name="Satake H."/>
            <person name="Nakayama K."/>
        </authorList>
    </citation>
    <scope>NUCLEOTIDE SEQUENCE</scope>
</reference>